<dbReference type="STRING" id="545696.HOLDEFILI_00339"/>
<evidence type="ECO:0000313" key="10">
    <source>
        <dbReference type="Proteomes" id="UP000005950"/>
    </source>
</evidence>
<evidence type="ECO:0000259" key="8">
    <source>
        <dbReference type="PROSITE" id="PS51096"/>
    </source>
</evidence>
<dbReference type="PANTHER" id="PTHR33799:SF1">
    <property type="entry name" value="PTS SYSTEM MANNOSE-SPECIFIC EIIAB COMPONENT-RELATED"/>
    <property type="match status" value="1"/>
</dbReference>
<dbReference type="Proteomes" id="UP000005950">
    <property type="component" value="Unassembled WGS sequence"/>
</dbReference>
<evidence type="ECO:0000256" key="4">
    <source>
        <dbReference type="ARBA" id="ARBA00022597"/>
    </source>
</evidence>
<dbReference type="eggNOG" id="COG2893">
    <property type="taxonomic scope" value="Bacteria"/>
</dbReference>
<comment type="subcellular location">
    <subcellularLocation>
        <location evidence="1">Cytoplasm</location>
    </subcellularLocation>
</comment>
<dbReference type="HOGENOM" id="CLU_123235_3_1_9"/>
<keyword evidence="7" id="KW-0418">Kinase</keyword>
<evidence type="ECO:0000256" key="7">
    <source>
        <dbReference type="ARBA" id="ARBA00022777"/>
    </source>
</evidence>
<evidence type="ECO:0000256" key="3">
    <source>
        <dbReference type="ARBA" id="ARBA00022490"/>
    </source>
</evidence>
<dbReference type="SUPFAM" id="SSF53062">
    <property type="entry name" value="PTS system fructose IIA component-like"/>
    <property type="match status" value="1"/>
</dbReference>
<reference evidence="9 10" key="2">
    <citation type="submission" date="2009-02" db="EMBL/GenBank/DDBJ databases">
        <title>Draft genome sequence of Holdemania filiformis DSM 12042.</title>
        <authorList>
            <person name="Sudarsanam P."/>
            <person name="Ley R."/>
            <person name="Guruge J."/>
            <person name="Turnbaugh P.J."/>
            <person name="Mahowald M."/>
            <person name="Liep D."/>
            <person name="Gordon J."/>
        </authorList>
    </citation>
    <scope>NUCLEOTIDE SEQUENCE [LARGE SCALE GENOMIC DNA]</scope>
    <source>
        <strain evidence="9 10">DSM 12042</strain>
    </source>
</reference>
<dbReference type="RefSeq" id="WP_006057555.1">
    <property type="nucleotide sequence ID" value="NZ_GG657552.1"/>
</dbReference>
<dbReference type="InterPro" id="IPR033887">
    <property type="entry name" value="PTS_IIA_man"/>
</dbReference>
<dbReference type="InterPro" id="IPR004701">
    <property type="entry name" value="PTS_EIIA_man-typ"/>
</dbReference>
<accession>B9Y3G4</accession>
<comment type="caution">
    <text evidence="9">The sequence shown here is derived from an EMBL/GenBank/DDBJ whole genome shotgun (WGS) entry which is preliminary data.</text>
</comment>
<proteinExistence type="predicted"/>
<dbReference type="InterPro" id="IPR051471">
    <property type="entry name" value="Bacterial_PTS_sugar_comp"/>
</dbReference>
<dbReference type="Gene3D" id="3.40.50.510">
    <property type="entry name" value="Phosphotransferase system, mannose-type IIA component"/>
    <property type="match status" value="1"/>
</dbReference>
<dbReference type="GO" id="GO:0005737">
    <property type="term" value="C:cytoplasm"/>
    <property type="evidence" value="ECO:0007669"/>
    <property type="project" value="UniProtKB-SubCell"/>
</dbReference>
<evidence type="ECO:0000313" key="9">
    <source>
        <dbReference type="EMBL" id="EEF69486.1"/>
    </source>
</evidence>
<gene>
    <name evidence="9" type="ORF">HOLDEFILI_00339</name>
</gene>
<keyword evidence="4" id="KW-0762">Sugar transport</keyword>
<keyword evidence="6" id="KW-0598">Phosphotransferase system</keyword>
<dbReference type="AlphaFoldDB" id="B9Y3G4"/>
<dbReference type="OrthoDB" id="9799827at2"/>
<dbReference type="InterPro" id="IPR036662">
    <property type="entry name" value="PTS_EIIA_man-typ_sf"/>
</dbReference>
<feature type="domain" description="PTS EIIA type-4" evidence="8">
    <location>
        <begin position="1"/>
        <end position="122"/>
    </location>
</feature>
<reference evidence="9 10" key="1">
    <citation type="submission" date="2008-12" db="EMBL/GenBank/DDBJ databases">
        <authorList>
            <person name="Fulton L."/>
            <person name="Clifton S."/>
            <person name="Fulton B."/>
            <person name="Xu J."/>
            <person name="Minx P."/>
            <person name="Pepin K.H."/>
            <person name="Johnson M."/>
            <person name="Bhonagiri V."/>
            <person name="Nash W.E."/>
            <person name="Mardis E.R."/>
            <person name="Wilson R.K."/>
        </authorList>
    </citation>
    <scope>NUCLEOTIDE SEQUENCE [LARGE SCALE GENOMIC DNA]</scope>
    <source>
        <strain evidence="9 10">DSM 12042</strain>
    </source>
</reference>
<keyword evidence="2" id="KW-0813">Transport</keyword>
<evidence type="ECO:0000256" key="1">
    <source>
        <dbReference type="ARBA" id="ARBA00004496"/>
    </source>
</evidence>
<dbReference type="GO" id="GO:0016020">
    <property type="term" value="C:membrane"/>
    <property type="evidence" value="ECO:0007669"/>
    <property type="project" value="InterPro"/>
</dbReference>
<protein>
    <submittedName>
        <fullName evidence="9">PTS system fructose IIA component</fullName>
    </submittedName>
</protein>
<sequence>MIQLILVSHGQLGLALIEASQLLYGQAQGLYSLSLSPDQSTSTFQKNLQSIIQRTGSQTLIMTDLEGGTPCNQSLLGTMNQPDVLVLSGMNLPMLLEALNCRHEYALPELARHLLDVGKTNILNSTLRFQEQLKDEGELDDFMN</sequence>
<dbReference type="PROSITE" id="PS51096">
    <property type="entry name" value="PTS_EIIA_TYPE_4"/>
    <property type="match status" value="1"/>
</dbReference>
<keyword evidence="5" id="KW-0808">Transferase</keyword>
<dbReference type="PANTHER" id="PTHR33799">
    <property type="entry name" value="PTS PERMEASE-RELATED-RELATED"/>
    <property type="match status" value="1"/>
</dbReference>
<evidence type="ECO:0000256" key="2">
    <source>
        <dbReference type="ARBA" id="ARBA00022448"/>
    </source>
</evidence>
<name>B9Y3G4_9FIRM</name>
<evidence type="ECO:0000256" key="6">
    <source>
        <dbReference type="ARBA" id="ARBA00022683"/>
    </source>
</evidence>
<keyword evidence="3" id="KW-0963">Cytoplasm</keyword>
<dbReference type="GO" id="GO:0009401">
    <property type="term" value="P:phosphoenolpyruvate-dependent sugar phosphotransferase system"/>
    <property type="evidence" value="ECO:0007669"/>
    <property type="project" value="UniProtKB-KW"/>
</dbReference>
<organism evidence="9 10">
    <name type="scientific">Holdemania filiformis DSM 12042</name>
    <dbReference type="NCBI Taxonomy" id="545696"/>
    <lineage>
        <taxon>Bacteria</taxon>
        <taxon>Bacillati</taxon>
        <taxon>Bacillota</taxon>
        <taxon>Erysipelotrichia</taxon>
        <taxon>Erysipelotrichales</taxon>
        <taxon>Erysipelotrichaceae</taxon>
        <taxon>Holdemania</taxon>
    </lineage>
</organism>
<dbReference type="CDD" id="cd00006">
    <property type="entry name" value="PTS_IIA_man"/>
    <property type="match status" value="1"/>
</dbReference>
<evidence type="ECO:0000256" key="5">
    <source>
        <dbReference type="ARBA" id="ARBA00022679"/>
    </source>
</evidence>
<dbReference type="GO" id="GO:0016301">
    <property type="term" value="F:kinase activity"/>
    <property type="evidence" value="ECO:0007669"/>
    <property type="project" value="UniProtKB-KW"/>
</dbReference>
<dbReference type="Pfam" id="PF03610">
    <property type="entry name" value="EIIA-man"/>
    <property type="match status" value="1"/>
</dbReference>
<dbReference type="EMBL" id="ACCF01000018">
    <property type="protein sequence ID" value="EEF69486.1"/>
    <property type="molecule type" value="Genomic_DNA"/>
</dbReference>